<reference evidence="1 2" key="1">
    <citation type="submission" date="2018-03" db="EMBL/GenBank/DDBJ databases">
        <title>Genome sequence of Paenibacillus elgii strain AC13 an antimicrobial compound producing bacteria.</title>
        <authorList>
            <person name="Kurokawa A.S."/>
            <person name="Araujo J.F."/>
            <person name="Costa R.A."/>
            <person name="Ortega D.B."/>
            <person name="Pires A.S."/>
            <person name="Pappas G.J.Jr."/>
            <person name="Franco O.L."/>
            <person name="Barreto C."/>
            <person name="Magalhaes B.S."/>
            <person name="Kruger R.H."/>
        </authorList>
    </citation>
    <scope>NUCLEOTIDE SEQUENCE [LARGE SCALE GENOMIC DNA]</scope>
    <source>
        <strain evidence="1 2">AC13</strain>
    </source>
</reference>
<sequence length="93" mass="10048">MLQQALAVWKQGETLLSCAEGLFLMYSYRSILRQAREEQTCGNGGSHVILVYTIIGRLSGRDAGGIIHPAECELADIPRLTGATKTAGVSGYY</sequence>
<accession>A0A2T6G0F7</accession>
<comment type="caution">
    <text evidence="1">The sequence shown here is derived from an EMBL/GenBank/DDBJ whole genome shotgun (WGS) entry which is preliminary data.</text>
</comment>
<evidence type="ECO:0000313" key="1">
    <source>
        <dbReference type="EMBL" id="PUA37642.1"/>
    </source>
</evidence>
<proteinExistence type="predicted"/>
<dbReference type="EMBL" id="PYHP01000050">
    <property type="protein sequence ID" value="PUA37642.1"/>
    <property type="molecule type" value="Genomic_DNA"/>
</dbReference>
<dbReference type="Proteomes" id="UP000244184">
    <property type="component" value="Unassembled WGS sequence"/>
</dbReference>
<protein>
    <submittedName>
        <fullName evidence="1">Uncharacterized protein</fullName>
    </submittedName>
</protein>
<dbReference type="AlphaFoldDB" id="A0A2T6G0F7"/>
<name>A0A2T6G0F7_9BACL</name>
<gene>
    <name evidence="1" type="ORF">C8Z91_20105</name>
</gene>
<evidence type="ECO:0000313" key="2">
    <source>
        <dbReference type="Proteomes" id="UP000244184"/>
    </source>
</evidence>
<dbReference type="RefSeq" id="WP_108532908.1">
    <property type="nucleotide sequence ID" value="NZ_PYHP01000050.1"/>
</dbReference>
<organism evidence="1 2">
    <name type="scientific">Paenibacillus elgii</name>
    <dbReference type="NCBI Taxonomy" id="189691"/>
    <lineage>
        <taxon>Bacteria</taxon>
        <taxon>Bacillati</taxon>
        <taxon>Bacillota</taxon>
        <taxon>Bacilli</taxon>
        <taxon>Bacillales</taxon>
        <taxon>Paenibacillaceae</taxon>
        <taxon>Paenibacillus</taxon>
    </lineage>
</organism>